<sequence length="123" mass="14721">MYFPKFYPYYAHDPDKLCKVGDIALIELLEKQLTRDITHKILQVVYPMGDVKDPLTGKPCVAVEFRDDMERRDQLWGKNENAFNYDEAPPRGWQEGRKDWSHKKGYKRWHDYSDRDQPEASWP</sequence>
<dbReference type="PANTHER" id="PTHR24088">
    <property type="entry name" value="28S RIBOSOMAL PROTEIN S17, MITOCHONDRIAL"/>
    <property type="match status" value="1"/>
</dbReference>
<name>A0A8J2KWA5_9HEXA</name>
<proteinExistence type="predicted"/>
<accession>A0A8J2KWA5</accession>
<evidence type="ECO:0008006" key="4">
    <source>
        <dbReference type="Google" id="ProtNLM"/>
    </source>
</evidence>
<protein>
    <recommendedName>
        <fullName evidence="4">Ribosomal protein S17</fullName>
    </recommendedName>
</protein>
<evidence type="ECO:0000313" key="2">
    <source>
        <dbReference type="EMBL" id="CAG7824619.1"/>
    </source>
</evidence>
<organism evidence="2 3">
    <name type="scientific">Allacma fusca</name>
    <dbReference type="NCBI Taxonomy" id="39272"/>
    <lineage>
        <taxon>Eukaryota</taxon>
        <taxon>Metazoa</taxon>
        <taxon>Ecdysozoa</taxon>
        <taxon>Arthropoda</taxon>
        <taxon>Hexapoda</taxon>
        <taxon>Collembola</taxon>
        <taxon>Symphypleona</taxon>
        <taxon>Sminthuridae</taxon>
        <taxon>Allacma</taxon>
    </lineage>
</organism>
<evidence type="ECO:0000256" key="1">
    <source>
        <dbReference type="SAM" id="MobiDB-lite"/>
    </source>
</evidence>
<comment type="caution">
    <text evidence="2">The sequence shown here is derived from an EMBL/GenBank/DDBJ whole genome shotgun (WGS) entry which is preliminary data.</text>
</comment>
<dbReference type="GO" id="GO:0005763">
    <property type="term" value="C:mitochondrial small ribosomal subunit"/>
    <property type="evidence" value="ECO:0007669"/>
    <property type="project" value="InterPro"/>
</dbReference>
<reference evidence="2" key="1">
    <citation type="submission" date="2021-06" db="EMBL/GenBank/DDBJ databases">
        <authorList>
            <person name="Hodson N. C."/>
            <person name="Mongue J. A."/>
            <person name="Jaron S. K."/>
        </authorList>
    </citation>
    <scope>NUCLEOTIDE SEQUENCE</scope>
</reference>
<dbReference type="OrthoDB" id="274752at2759"/>
<dbReference type="EMBL" id="CAJVCH010533515">
    <property type="protein sequence ID" value="CAG7824619.1"/>
    <property type="molecule type" value="Genomic_DNA"/>
</dbReference>
<dbReference type="AlphaFoldDB" id="A0A8J2KWA5"/>
<dbReference type="PANTHER" id="PTHR24088:SF0">
    <property type="entry name" value="SMALL RIBOSOMAL SUBUNIT PROTEIN US17M"/>
    <property type="match status" value="1"/>
</dbReference>
<dbReference type="GO" id="GO:0003735">
    <property type="term" value="F:structural constituent of ribosome"/>
    <property type="evidence" value="ECO:0007669"/>
    <property type="project" value="InterPro"/>
</dbReference>
<evidence type="ECO:0000313" key="3">
    <source>
        <dbReference type="Proteomes" id="UP000708208"/>
    </source>
</evidence>
<dbReference type="GO" id="GO:0032543">
    <property type="term" value="P:mitochondrial translation"/>
    <property type="evidence" value="ECO:0007669"/>
    <property type="project" value="TreeGrafter"/>
</dbReference>
<gene>
    <name evidence="2" type="ORF">AFUS01_LOCUS34768</name>
</gene>
<keyword evidence="3" id="KW-1185">Reference proteome</keyword>
<dbReference type="Proteomes" id="UP000708208">
    <property type="component" value="Unassembled WGS sequence"/>
</dbReference>
<dbReference type="InterPro" id="IPR039193">
    <property type="entry name" value="Ribosomal_uS17m_metazoa"/>
</dbReference>
<feature type="region of interest" description="Disordered" evidence="1">
    <location>
        <begin position="83"/>
        <end position="103"/>
    </location>
</feature>